<proteinExistence type="predicted"/>
<evidence type="ECO:0000256" key="3">
    <source>
        <dbReference type="ARBA" id="ARBA00022676"/>
    </source>
</evidence>
<evidence type="ECO:0000313" key="11">
    <source>
        <dbReference type="Proteomes" id="UP000318453"/>
    </source>
</evidence>
<dbReference type="EMBL" id="CP042326">
    <property type="protein sequence ID" value="QDZ40166.1"/>
    <property type="molecule type" value="Genomic_DNA"/>
</dbReference>
<keyword evidence="6 8" id="KW-1133">Transmembrane helix</keyword>
<evidence type="ECO:0000256" key="7">
    <source>
        <dbReference type="ARBA" id="ARBA00023136"/>
    </source>
</evidence>
<feature type="transmembrane region" description="Helical" evidence="8">
    <location>
        <begin position="346"/>
        <end position="362"/>
    </location>
</feature>
<dbReference type="GO" id="GO:0009103">
    <property type="term" value="P:lipopolysaccharide biosynthetic process"/>
    <property type="evidence" value="ECO:0007669"/>
    <property type="project" value="UniProtKB-ARBA"/>
</dbReference>
<keyword evidence="4 10" id="KW-0808">Transferase</keyword>
<dbReference type="OrthoDB" id="9775035at2"/>
<organism evidence="10 11">
    <name type="scientific">Euhalothece natronophila Z-M001</name>
    <dbReference type="NCBI Taxonomy" id="522448"/>
    <lineage>
        <taxon>Bacteria</taxon>
        <taxon>Bacillati</taxon>
        <taxon>Cyanobacteriota</taxon>
        <taxon>Cyanophyceae</taxon>
        <taxon>Oscillatoriophycideae</taxon>
        <taxon>Chroococcales</taxon>
        <taxon>Halothecacae</taxon>
        <taxon>Halothece cluster</taxon>
        <taxon>Euhalothece</taxon>
    </lineage>
</organism>
<keyword evidence="11" id="KW-1185">Reference proteome</keyword>
<dbReference type="InterPro" id="IPR038731">
    <property type="entry name" value="RgtA/B/C-like"/>
</dbReference>
<feature type="transmembrane region" description="Helical" evidence="8">
    <location>
        <begin position="321"/>
        <end position="340"/>
    </location>
</feature>
<keyword evidence="5 8" id="KW-0812">Transmembrane</keyword>
<protein>
    <submittedName>
        <fullName evidence="10">Glycosyltransferase family 39 protein</fullName>
    </submittedName>
</protein>
<feature type="transmembrane region" description="Helical" evidence="8">
    <location>
        <begin position="89"/>
        <end position="107"/>
    </location>
</feature>
<feature type="transmembrane region" description="Helical" evidence="8">
    <location>
        <begin position="228"/>
        <end position="249"/>
    </location>
</feature>
<feature type="transmembrane region" description="Helical" evidence="8">
    <location>
        <begin position="374"/>
        <end position="394"/>
    </location>
</feature>
<keyword evidence="7 8" id="KW-0472">Membrane</keyword>
<keyword evidence="2" id="KW-1003">Cell membrane</keyword>
<feature type="domain" description="Glycosyltransferase RgtA/B/C/D-like" evidence="9">
    <location>
        <begin position="60"/>
        <end position="243"/>
    </location>
</feature>
<dbReference type="GO" id="GO:0005886">
    <property type="term" value="C:plasma membrane"/>
    <property type="evidence" value="ECO:0007669"/>
    <property type="project" value="UniProtKB-SubCell"/>
</dbReference>
<dbReference type="PANTHER" id="PTHR33908">
    <property type="entry name" value="MANNOSYLTRANSFERASE YKCB-RELATED"/>
    <property type="match status" value="1"/>
</dbReference>
<evidence type="ECO:0000313" key="10">
    <source>
        <dbReference type="EMBL" id="QDZ40166.1"/>
    </source>
</evidence>
<dbReference type="GO" id="GO:0010041">
    <property type="term" value="P:response to iron(III) ion"/>
    <property type="evidence" value="ECO:0007669"/>
    <property type="project" value="TreeGrafter"/>
</dbReference>
<feature type="transmembrane region" description="Helical" evidence="8">
    <location>
        <begin position="7"/>
        <end position="28"/>
    </location>
</feature>
<feature type="transmembrane region" description="Helical" evidence="8">
    <location>
        <begin position="146"/>
        <end position="163"/>
    </location>
</feature>
<gene>
    <name evidence="10" type="ORF">FRE64_09525</name>
</gene>
<dbReference type="Proteomes" id="UP000318453">
    <property type="component" value="Chromosome"/>
</dbReference>
<evidence type="ECO:0000256" key="5">
    <source>
        <dbReference type="ARBA" id="ARBA00022692"/>
    </source>
</evidence>
<name>A0A5B8NMJ9_9CHRO</name>
<dbReference type="InterPro" id="IPR050297">
    <property type="entry name" value="LipidA_mod_glycosyltrf_83"/>
</dbReference>
<evidence type="ECO:0000256" key="8">
    <source>
        <dbReference type="SAM" id="Phobius"/>
    </source>
</evidence>
<dbReference type="GO" id="GO:0016763">
    <property type="term" value="F:pentosyltransferase activity"/>
    <property type="evidence" value="ECO:0007669"/>
    <property type="project" value="TreeGrafter"/>
</dbReference>
<feature type="transmembrane region" description="Helical" evidence="8">
    <location>
        <begin position="119"/>
        <end position="139"/>
    </location>
</feature>
<feature type="transmembrane region" description="Helical" evidence="8">
    <location>
        <begin position="417"/>
        <end position="437"/>
    </location>
</feature>
<dbReference type="AlphaFoldDB" id="A0A5B8NMJ9"/>
<evidence type="ECO:0000256" key="1">
    <source>
        <dbReference type="ARBA" id="ARBA00004651"/>
    </source>
</evidence>
<evidence type="ECO:0000256" key="6">
    <source>
        <dbReference type="ARBA" id="ARBA00022989"/>
    </source>
</evidence>
<evidence type="ECO:0000256" key="2">
    <source>
        <dbReference type="ARBA" id="ARBA00022475"/>
    </source>
</evidence>
<feature type="transmembrane region" description="Helical" evidence="8">
    <location>
        <begin position="64"/>
        <end position="82"/>
    </location>
</feature>
<feature type="transmembrane region" description="Helical" evidence="8">
    <location>
        <begin position="279"/>
        <end position="301"/>
    </location>
</feature>
<sequence>MMKKCSLVIVTVIATITFFWRLGGIGLVDETEPLFAEASRQMLETGNWVTPYFNGEPRFDKPPLVYWLMVVGFQVLGVNEWAVRLPSAVSAMGLTLFLFFVMERLGGSPMTSSPSVQRGWSSLIAGLTLALTPKFIIWARVGVSDLLLTGCIGAALLCFFVGYVESEKGVEKPFFSFSVPSGWYISFYVFTGLAVLAKGPVGVVLPGLTIIAFLLYQRNLWSVLKEMRVVSGTIIFLAITIPWHVLIIMENGQDYIASFFGYHNVERFTSVVNEHSGPWYFYFLVVLVGFAPLSVYLPSAIAQLQVWRRRFWGNQPRRHQLGLFAFFWFTVIFVFFSIAVTKLPSYVIPLLPAAAILVGLFWSHYQTETITKGLVISGVINIIFALVLAGAFYYSPNFIGYDPAAPNLGEIYAESELNLVGGVIWLVTAILLIVALLRQHSRWLWGINLLAMFLTFVLVLEPAVSLMDDIRQKPLRELAQLEVTGEELIMVGMKKPTVVFYRQENVEFFSQVESAIAHLEESASESQLILSHPRYIEEIEEEAEITRLESKGEYELTRISY</sequence>
<comment type="subcellular location">
    <subcellularLocation>
        <location evidence="1">Cell membrane</location>
        <topology evidence="1">Multi-pass membrane protein</topology>
    </subcellularLocation>
</comment>
<dbReference type="Pfam" id="PF13231">
    <property type="entry name" value="PMT_2"/>
    <property type="match status" value="1"/>
</dbReference>
<keyword evidence="3" id="KW-0328">Glycosyltransferase</keyword>
<dbReference type="KEGG" id="enn:FRE64_09525"/>
<feature type="transmembrane region" description="Helical" evidence="8">
    <location>
        <begin position="183"/>
        <end position="216"/>
    </location>
</feature>
<feature type="transmembrane region" description="Helical" evidence="8">
    <location>
        <begin position="444"/>
        <end position="467"/>
    </location>
</feature>
<accession>A0A5B8NMJ9</accession>
<dbReference type="PANTHER" id="PTHR33908:SF3">
    <property type="entry name" value="UNDECAPRENYL PHOSPHATE-ALPHA-4-AMINO-4-DEOXY-L-ARABINOSE ARABINOSYL TRANSFERASE"/>
    <property type="match status" value="1"/>
</dbReference>
<evidence type="ECO:0000259" key="9">
    <source>
        <dbReference type="Pfam" id="PF13231"/>
    </source>
</evidence>
<reference evidence="10" key="1">
    <citation type="submission" date="2019-08" db="EMBL/GenBank/DDBJ databases">
        <title>Carotenoids and Carotenoid Binding Proteins in the Halophilic Cyanobacterium Euhalothece sp. ZM00.</title>
        <authorList>
            <person name="Cho S.M."/>
            <person name="Song J.Y."/>
            <person name="Park Y.-I."/>
        </authorList>
    </citation>
    <scope>NUCLEOTIDE SEQUENCE [LARGE SCALE GENOMIC DNA]</scope>
    <source>
        <strain evidence="10">Z-M001</strain>
    </source>
</reference>
<evidence type="ECO:0000256" key="4">
    <source>
        <dbReference type="ARBA" id="ARBA00022679"/>
    </source>
</evidence>